<gene>
    <name evidence="3" type="ORF">K457DRAFT_124144</name>
</gene>
<dbReference type="GO" id="GO:0000245">
    <property type="term" value="P:spliceosomal complex assembly"/>
    <property type="evidence" value="ECO:0007669"/>
    <property type="project" value="InterPro"/>
</dbReference>
<dbReference type="GO" id="GO:0032797">
    <property type="term" value="C:SMN complex"/>
    <property type="evidence" value="ECO:0007669"/>
    <property type="project" value="TreeGrafter"/>
</dbReference>
<dbReference type="PANTHER" id="PTHR14710">
    <property type="entry name" value="GEM-ASSOCIATED PROTEIN 6"/>
    <property type="match status" value="1"/>
</dbReference>
<dbReference type="PROSITE" id="PS52001">
    <property type="entry name" value="AD"/>
    <property type="match status" value="1"/>
</dbReference>
<name>A0A197K2U2_9FUNG</name>
<feature type="compositionally biased region" description="Low complexity" evidence="1">
    <location>
        <begin position="96"/>
        <end position="106"/>
    </location>
</feature>
<reference evidence="3 4" key="1">
    <citation type="submission" date="2016-05" db="EMBL/GenBank/DDBJ databases">
        <title>Genome sequencing reveals origins of a unique bacterial endosymbiosis in the earliest lineages of terrestrial Fungi.</title>
        <authorList>
            <consortium name="DOE Joint Genome Institute"/>
            <person name="Uehling J."/>
            <person name="Gryganskyi A."/>
            <person name="Hameed K."/>
            <person name="Tschaplinski T."/>
            <person name="Misztal P."/>
            <person name="Wu S."/>
            <person name="Desiro A."/>
            <person name="Vande Pol N."/>
            <person name="Du Z.-Y."/>
            <person name="Zienkiewicz A."/>
            <person name="Zienkiewicz K."/>
            <person name="Morin E."/>
            <person name="Tisserant E."/>
            <person name="Splivallo R."/>
            <person name="Hainaut M."/>
            <person name="Henrissat B."/>
            <person name="Ohm R."/>
            <person name="Kuo A."/>
            <person name="Yan J."/>
            <person name="Lipzen A."/>
            <person name="Nolan M."/>
            <person name="Labutti K."/>
            <person name="Barry K."/>
            <person name="Goldstein A."/>
            <person name="Labbe J."/>
            <person name="Schadt C."/>
            <person name="Tuskan G."/>
            <person name="Grigoriev I."/>
            <person name="Martin F."/>
            <person name="Vilgalys R."/>
            <person name="Bonito G."/>
        </authorList>
    </citation>
    <scope>NUCLEOTIDE SEQUENCE [LARGE SCALE GENOMIC DNA]</scope>
    <source>
        <strain evidence="3 4">AG-77</strain>
    </source>
</reference>
<evidence type="ECO:0000313" key="4">
    <source>
        <dbReference type="Proteomes" id="UP000078512"/>
    </source>
</evidence>
<accession>A0A197K2U2</accession>
<evidence type="ECO:0000313" key="3">
    <source>
        <dbReference type="EMBL" id="OAQ31508.1"/>
    </source>
</evidence>
<proteinExistence type="predicted"/>
<dbReference type="InterPro" id="IPR009422">
    <property type="entry name" value="Gemin6"/>
</dbReference>
<dbReference type="Proteomes" id="UP000078512">
    <property type="component" value="Unassembled WGS sequence"/>
</dbReference>
<feature type="domain" description="AD" evidence="2">
    <location>
        <begin position="155"/>
        <end position="254"/>
    </location>
</feature>
<keyword evidence="4" id="KW-1185">Reference proteome</keyword>
<feature type="region of interest" description="Disordered" evidence="1">
    <location>
        <begin position="53"/>
        <end position="125"/>
    </location>
</feature>
<dbReference type="OrthoDB" id="77463at2759"/>
<dbReference type="EMBL" id="KV442029">
    <property type="protein sequence ID" value="OAQ31508.1"/>
    <property type="molecule type" value="Genomic_DNA"/>
</dbReference>
<sequence>MSEEWKLHGYTLREIYNSLGFPCQATLANGRTFSGQLYNVDPETLTLLILQAPPKPTPTQEQSSEQAKDIILETSEQQQQQQECPLPENPKKPQDQEPTQTQTQAQVSPSTKQHPKQDATLATTVGTQSVRPTMVAIRQHALKAFSIDTSATEGSRLTIETMESLAGLPSPPSISPVDIESRKQSIITMLDSQRIPWKTTGGEGERKEEGEVIQLAVGGARIKPPYTTSSVDCPNKVILERVQGMIREHDFNNKKVIATSSSSSS</sequence>
<dbReference type="InterPro" id="IPR047574">
    <property type="entry name" value="AD"/>
</dbReference>
<organism evidence="3 4">
    <name type="scientific">Linnemannia elongata AG-77</name>
    <dbReference type="NCBI Taxonomy" id="1314771"/>
    <lineage>
        <taxon>Eukaryota</taxon>
        <taxon>Fungi</taxon>
        <taxon>Fungi incertae sedis</taxon>
        <taxon>Mucoromycota</taxon>
        <taxon>Mortierellomycotina</taxon>
        <taxon>Mortierellomycetes</taxon>
        <taxon>Mortierellales</taxon>
        <taxon>Mortierellaceae</taxon>
        <taxon>Linnemannia</taxon>
    </lineage>
</organism>
<protein>
    <recommendedName>
        <fullName evidence="2">AD domain-containing protein</fullName>
    </recommendedName>
</protein>
<evidence type="ECO:0000259" key="2">
    <source>
        <dbReference type="PROSITE" id="PS52001"/>
    </source>
</evidence>
<dbReference type="GO" id="GO:0000387">
    <property type="term" value="P:spliceosomal snRNP assembly"/>
    <property type="evidence" value="ECO:0007669"/>
    <property type="project" value="TreeGrafter"/>
</dbReference>
<evidence type="ECO:0000256" key="1">
    <source>
        <dbReference type="SAM" id="MobiDB-lite"/>
    </source>
</evidence>
<dbReference type="AlphaFoldDB" id="A0A197K2U2"/>
<dbReference type="PANTHER" id="PTHR14710:SF2">
    <property type="entry name" value="GEM-ASSOCIATED PROTEIN 6"/>
    <property type="match status" value="1"/>
</dbReference>
<dbReference type="GO" id="GO:0005634">
    <property type="term" value="C:nucleus"/>
    <property type="evidence" value="ECO:0007669"/>
    <property type="project" value="InterPro"/>
</dbReference>